<accession>A0A1M7T784</accession>
<organism evidence="2 3">
    <name type="scientific">Bradyrhizobium erythrophlei</name>
    <dbReference type="NCBI Taxonomy" id="1437360"/>
    <lineage>
        <taxon>Bacteria</taxon>
        <taxon>Pseudomonadati</taxon>
        <taxon>Pseudomonadota</taxon>
        <taxon>Alphaproteobacteria</taxon>
        <taxon>Hyphomicrobiales</taxon>
        <taxon>Nitrobacteraceae</taxon>
        <taxon>Bradyrhizobium</taxon>
    </lineage>
</organism>
<evidence type="ECO:0000256" key="1">
    <source>
        <dbReference type="SAM" id="MobiDB-lite"/>
    </source>
</evidence>
<dbReference type="Proteomes" id="UP000184096">
    <property type="component" value="Chromosome I"/>
</dbReference>
<feature type="compositionally biased region" description="Basic and acidic residues" evidence="1">
    <location>
        <begin position="520"/>
        <end position="533"/>
    </location>
</feature>
<dbReference type="AlphaFoldDB" id="A0A1M7T784"/>
<feature type="compositionally biased region" description="Basic and acidic residues" evidence="1">
    <location>
        <begin position="27"/>
        <end position="40"/>
    </location>
</feature>
<gene>
    <name evidence="2" type="ORF">SAMN05444170_1002</name>
</gene>
<proteinExistence type="predicted"/>
<protein>
    <submittedName>
        <fullName evidence="2">Uncharacterized protein</fullName>
    </submittedName>
</protein>
<dbReference type="RefSeq" id="WP_156898401.1">
    <property type="nucleotide sequence ID" value="NZ_LT670849.1"/>
</dbReference>
<evidence type="ECO:0000313" key="3">
    <source>
        <dbReference type="Proteomes" id="UP000184096"/>
    </source>
</evidence>
<feature type="region of interest" description="Disordered" evidence="1">
    <location>
        <begin position="509"/>
        <end position="542"/>
    </location>
</feature>
<feature type="region of interest" description="Disordered" evidence="1">
    <location>
        <begin position="1"/>
        <end position="40"/>
    </location>
</feature>
<sequence>MTVHPNLTSHDATWAPGGRASDVPISGRRENPFERTAAETGDRPAPFEIVCFTKTGGPLTKRISLNEDGSTKSDGSGCLMPRGTAVRTPIDGIAELAALISGLRPDQAISLGALRADLPDQVSVVTKDKLKQFNGHGMADAIARTADSIQFRTGKPGFVLFDYDTKGMPVEVEARLKERGKYWTALCEVLPGLRGASYMQRRSTSAGLLRADTGGRLPGSKGLHVYVAVKDSADIERFLKTVHDRCWLGGFGWLMVGAGGQLLDRSIVDRMVGAPERLVFEGAPVLVPPLTQNEEERRPHVFEGVVIDTLEICPPLSLREIAELNKLRAIAEQRLAPAAAQARETFVEEQTERLIKRTGMSKREATRVVECQIGGTLLPDLELQFDDDALAGTTVADVLKDPTKFVGETLADPLEGVGYGTCKAKIMRKADGSLWINSFAHGRTTYDLKLDVRAIRAALDNASKDEVVGKFIDLALQADLDAVELEQLLGLASERSGLGHRVIARTLKGARTKAAASNAEQERKRRQAERADPRPAVPAPAIDAPWLPQMQLLDDVLGTLNAAEPPMRNHEGMLTQCRMRTPVAMHAFGSTAANGEDTEGEDTKLPPPKQHLLTVLSEPESAELIERHIDFIDGTDRSVHLASPFVRHYMQRTGGALPIAGAIATLPLVLADGDVLAEPGLDRERGIVFRLEPGIVALMPRSEDCDKDHVVDAMQFLCEEWLVDVATTYAGKCILIAAAMTIIERSLFPERPAFWVTAGRRGGGKTTALTMLIMATLGLRPAAATWTPNEEERRKALLSYLMDGVPYILWDNVPRGITISCPHIERCCTADTYVDRKLGVSERVQASAATIHLFTGNNIAPKGDLASRSLQVRIEVDRTDPENRPFRHGDPVGWTEANRVKILRALYKILLGNPELKKSKSAPAKTRFKLWWRVVGAAIENAAKLHYEAIDPAAYDVKDRSRPLPIDFQQLFLEQESDEEDSASLADSLGVLNKRWPGGTFKAADVAALINENGNTPDGIVIREFLFPGQKNDVVSSKAVGRRLIAHVGNPVRHDDKILSLYAGEDNRNKMKTFLVNVTTAEGMAA</sequence>
<evidence type="ECO:0000313" key="2">
    <source>
        <dbReference type="EMBL" id="SHN66588.1"/>
    </source>
</evidence>
<dbReference type="OrthoDB" id="123525at2"/>
<feature type="compositionally biased region" description="Polar residues" evidence="1">
    <location>
        <begin position="1"/>
        <end position="11"/>
    </location>
</feature>
<name>A0A1M7T784_9BRAD</name>
<reference evidence="3" key="1">
    <citation type="submission" date="2016-11" db="EMBL/GenBank/DDBJ databases">
        <authorList>
            <person name="Varghese N."/>
            <person name="Submissions S."/>
        </authorList>
    </citation>
    <scope>NUCLEOTIDE SEQUENCE [LARGE SCALE GENOMIC DNA]</scope>
    <source>
        <strain evidence="3">GAS401</strain>
    </source>
</reference>
<keyword evidence="3" id="KW-1185">Reference proteome</keyword>
<dbReference type="EMBL" id="LT670849">
    <property type="protein sequence ID" value="SHN66588.1"/>
    <property type="molecule type" value="Genomic_DNA"/>
</dbReference>